<proteinExistence type="inferred from homology"/>
<dbReference type="SUPFAM" id="SSF53850">
    <property type="entry name" value="Periplasmic binding protein-like II"/>
    <property type="match status" value="1"/>
</dbReference>
<gene>
    <name evidence="6" type="ORF">HHL11_27830</name>
</gene>
<dbReference type="Gene3D" id="1.10.10.10">
    <property type="entry name" value="Winged helix-like DNA-binding domain superfamily/Winged helix DNA-binding domain"/>
    <property type="match status" value="1"/>
</dbReference>
<dbReference type="GO" id="GO:0043565">
    <property type="term" value="F:sequence-specific DNA binding"/>
    <property type="evidence" value="ECO:0007669"/>
    <property type="project" value="TreeGrafter"/>
</dbReference>
<dbReference type="RefSeq" id="WP_169421858.1">
    <property type="nucleotide sequence ID" value="NZ_JABBFX010000003.1"/>
</dbReference>
<dbReference type="Proteomes" id="UP000541185">
    <property type="component" value="Unassembled WGS sequence"/>
</dbReference>
<name>A0A848HE07_9BURK</name>
<dbReference type="CDD" id="cd08422">
    <property type="entry name" value="PBP2_CrgA_like"/>
    <property type="match status" value="1"/>
</dbReference>
<dbReference type="InterPro" id="IPR005119">
    <property type="entry name" value="LysR_subst-bd"/>
</dbReference>
<sequence length="298" mass="32092">MDSLDPLAVFTAVAEAGGFTAAADRLGMTKSAVSLRVRQLEAQLGVDLFVRTTRRVQLTQAGQQLFDAAAAPLRTVREALAGAASSRQLLTGHLRITAPVEQAAMSLAAPLARFSAAHPGLRIELFAADRVLDLVAGGIDVAIRLGHLRDSSERATKLAEFEQWVVASPAYLRAKPAPRRPADLAEHDWIHLTLLRSPLTWTFASARGKKESVRVRSRLQVDSTSTLRALLEQGAGVSVLDHPSVLPLVREGKLVRLLPSWSLPKGGIHAVYPPGRHVSGAARAFVESYREHLQAALA</sequence>
<dbReference type="Gene3D" id="3.40.190.290">
    <property type="match status" value="1"/>
</dbReference>
<accession>A0A848HE07</accession>
<dbReference type="SUPFAM" id="SSF46785">
    <property type="entry name" value="Winged helix' DNA-binding domain"/>
    <property type="match status" value="1"/>
</dbReference>
<dbReference type="InterPro" id="IPR058163">
    <property type="entry name" value="LysR-type_TF_proteobact-type"/>
</dbReference>
<evidence type="ECO:0000259" key="5">
    <source>
        <dbReference type="PROSITE" id="PS50931"/>
    </source>
</evidence>
<reference evidence="6 7" key="1">
    <citation type="submission" date="2020-04" db="EMBL/GenBank/DDBJ databases">
        <title>Ramlibacter sp. G-1-2-2 isolated from soil.</title>
        <authorList>
            <person name="Dahal R.H."/>
        </authorList>
    </citation>
    <scope>NUCLEOTIDE SEQUENCE [LARGE SCALE GENOMIC DNA]</scope>
    <source>
        <strain evidence="6 7">G-1-2-2</strain>
    </source>
</reference>
<dbReference type="PANTHER" id="PTHR30537">
    <property type="entry name" value="HTH-TYPE TRANSCRIPTIONAL REGULATOR"/>
    <property type="match status" value="1"/>
</dbReference>
<evidence type="ECO:0000256" key="1">
    <source>
        <dbReference type="ARBA" id="ARBA00009437"/>
    </source>
</evidence>
<evidence type="ECO:0000313" key="6">
    <source>
        <dbReference type="EMBL" id="NML47591.1"/>
    </source>
</evidence>
<evidence type="ECO:0000256" key="4">
    <source>
        <dbReference type="ARBA" id="ARBA00023163"/>
    </source>
</evidence>
<evidence type="ECO:0000313" key="7">
    <source>
        <dbReference type="Proteomes" id="UP000541185"/>
    </source>
</evidence>
<dbReference type="GO" id="GO:0006351">
    <property type="term" value="P:DNA-templated transcription"/>
    <property type="evidence" value="ECO:0007669"/>
    <property type="project" value="TreeGrafter"/>
</dbReference>
<dbReference type="AlphaFoldDB" id="A0A848HE07"/>
<organism evidence="6 7">
    <name type="scientific">Ramlibacter agri</name>
    <dbReference type="NCBI Taxonomy" id="2728837"/>
    <lineage>
        <taxon>Bacteria</taxon>
        <taxon>Pseudomonadati</taxon>
        <taxon>Pseudomonadota</taxon>
        <taxon>Betaproteobacteria</taxon>
        <taxon>Burkholderiales</taxon>
        <taxon>Comamonadaceae</taxon>
        <taxon>Ramlibacter</taxon>
    </lineage>
</organism>
<keyword evidence="4" id="KW-0804">Transcription</keyword>
<dbReference type="InterPro" id="IPR036388">
    <property type="entry name" value="WH-like_DNA-bd_sf"/>
</dbReference>
<dbReference type="Pfam" id="PF00126">
    <property type="entry name" value="HTH_1"/>
    <property type="match status" value="1"/>
</dbReference>
<dbReference type="PRINTS" id="PR00039">
    <property type="entry name" value="HTHLYSR"/>
</dbReference>
<dbReference type="InterPro" id="IPR036390">
    <property type="entry name" value="WH_DNA-bd_sf"/>
</dbReference>
<dbReference type="PROSITE" id="PS50931">
    <property type="entry name" value="HTH_LYSR"/>
    <property type="match status" value="1"/>
</dbReference>
<dbReference type="Pfam" id="PF03466">
    <property type="entry name" value="LysR_substrate"/>
    <property type="match status" value="1"/>
</dbReference>
<dbReference type="EMBL" id="JABBFX010000003">
    <property type="protein sequence ID" value="NML47591.1"/>
    <property type="molecule type" value="Genomic_DNA"/>
</dbReference>
<keyword evidence="3" id="KW-0238">DNA-binding</keyword>
<feature type="domain" description="HTH lysR-type" evidence="5">
    <location>
        <begin position="1"/>
        <end position="59"/>
    </location>
</feature>
<evidence type="ECO:0000256" key="3">
    <source>
        <dbReference type="ARBA" id="ARBA00023125"/>
    </source>
</evidence>
<dbReference type="PANTHER" id="PTHR30537:SF66">
    <property type="entry name" value="IRON-REGULATED VIRULENCE REGULATORY PROTEIN IRGB"/>
    <property type="match status" value="1"/>
</dbReference>
<dbReference type="InterPro" id="IPR000847">
    <property type="entry name" value="LysR_HTH_N"/>
</dbReference>
<comment type="caution">
    <text evidence="6">The sequence shown here is derived from an EMBL/GenBank/DDBJ whole genome shotgun (WGS) entry which is preliminary data.</text>
</comment>
<keyword evidence="7" id="KW-1185">Reference proteome</keyword>
<protein>
    <submittedName>
        <fullName evidence="6">LysR family transcriptional regulator</fullName>
    </submittedName>
</protein>
<keyword evidence="2" id="KW-0805">Transcription regulation</keyword>
<dbReference type="GO" id="GO:0003700">
    <property type="term" value="F:DNA-binding transcription factor activity"/>
    <property type="evidence" value="ECO:0007669"/>
    <property type="project" value="InterPro"/>
</dbReference>
<dbReference type="FunFam" id="1.10.10.10:FF:000001">
    <property type="entry name" value="LysR family transcriptional regulator"/>
    <property type="match status" value="1"/>
</dbReference>
<comment type="similarity">
    <text evidence="1">Belongs to the LysR transcriptional regulatory family.</text>
</comment>
<evidence type="ECO:0000256" key="2">
    <source>
        <dbReference type="ARBA" id="ARBA00023015"/>
    </source>
</evidence>